<protein>
    <submittedName>
        <fullName evidence="4">PDZ_3 domain-containing protein</fullName>
    </submittedName>
</protein>
<dbReference type="AlphaFoldDB" id="A0A0N4UI28"/>
<evidence type="ECO:0000313" key="4">
    <source>
        <dbReference type="WBParaSite" id="DME_0000724101-mRNA-1"/>
    </source>
</evidence>
<name>A0A0N4UI28_DRAME</name>
<dbReference type="Proteomes" id="UP000274756">
    <property type="component" value="Unassembled WGS sequence"/>
</dbReference>
<keyword evidence="3" id="KW-1185">Reference proteome</keyword>
<proteinExistence type="predicted"/>
<sequence length="85" mass="9796">MIRDINGVPIKDVYDRLRKGKEFFEAKLNHDALSIVPNITDSPVEPYVCNCVLQTEEEIISIIHCLRPKFLKKIAFGPNVVHYRS</sequence>
<dbReference type="EMBL" id="UYYG01001195">
    <property type="protein sequence ID" value="VDN59936.1"/>
    <property type="molecule type" value="Genomic_DNA"/>
</dbReference>
<reference evidence="1 3" key="2">
    <citation type="submission" date="2018-11" db="EMBL/GenBank/DDBJ databases">
        <authorList>
            <consortium name="Pathogen Informatics"/>
        </authorList>
    </citation>
    <scope>NUCLEOTIDE SEQUENCE [LARGE SCALE GENOMIC DNA]</scope>
</reference>
<gene>
    <name evidence="1" type="ORF">DME_LOCUS9909</name>
</gene>
<evidence type="ECO:0000313" key="3">
    <source>
        <dbReference type="Proteomes" id="UP000274756"/>
    </source>
</evidence>
<evidence type="ECO:0000313" key="1">
    <source>
        <dbReference type="EMBL" id="VDN59936.1"/>
    </source>
</evidence>
<dbReference type="WBParaSite" id="DME_0000724101-mRNA-1">
    <property type="protein sequence ID" value="DME_0000724101-mRNA-1"/>
    <property type="gene ID" value="DME_0000724101"/>
</dbReference>
<reference evidence="4" key="1">
    <citation type="submission" date="2017-02" db="UniProtKB">
        <authorList>
            <consortium name="WormBaseParasite"/>
        </authorList>
    </citation>
    <scope>IDENTIFICATION</scope>
</reference>
<evidence type="ECO:0000313" key="2">
    <source>
        <dbReference type="Proteomes" id="UP000038040"/>
    </source>
</evidence>
<accession>A0A0N4UI28</accession>
<dbReference type="Proteomes" id="UP000038040">
    <property type="component" value="Unplaced"/>
</dbReference>
<organism evidence="2 4">
    <name type="scientific">Dracunculus medinensis</name>
    <name type="common">Guinea worm</name>
    <dbReference type="NCBI Taxonomy" id="318479"/>
    <lineage>
        <taxon>Eukaryota</taxon>
        <taxon>Metazoa</taxon>
        <taxon>Ecdysozoa</taxon>
        <taxon>Nematoda</taxon>
        <taxon>Chromadorea</taxon>
        <taxon>Rhabditida</taxon>
        <taxon>Spirurina</taxon>
        <taxon>Dracunculoidea</taxon>
        <taxon>Dracunculidae</taxon>
        <taxon>Dracunculus</taxon>
    </lineage>
</organism>